<sequence>MTVKILPVNNTATQQTKSCFLSKNEQIAEEETIWLKKKERFLTCKEAINRIMWDSDLNDAYLHLSMIYKDRFEGDTFISYEEFLNSDLAEELPQHRIQQLIYRDEYVFWDKNIRIDMLSNGQLGELISKFKKEEQERLAREQAEFTTVLQPTTQEISTLKSCSQKKNKKNKKIMKEFVRNQETGKQIVSSIDEDDEYEQYMEEYDEQYSIYSKY</sequence>
<keyword evidence="3" id="KW-1185">Reference proteome</keyword>
<dbReference type="Pfam" id="PF04457">
    <property type="entry name" value="MJ1316"/>
    <property type="match status" value="1"/>
</dbReference>
<evidence type="ECO:0000313" key="3">
    <source>
        <dbReference type="Proteomes" id="UP000006671"/>
    </source>
</evidence>
<dbReference type="GeneID" id="8854410"/>
<feature type="domain" description="MJ1316 RNA cyclic group end recognition" evidence="1">
    <location>
        <begin position="43"/>
        <end position="111"/>
    </location>
</feature>
<gene>
    <name evidence="2" type="ORF">NAEGRDRAFT_51749</name>
</gene>
<protein>
    <recommendedName>
        <fullName evidence="1">MJ1316 RNA cyclic group end recognition domain-containing protein</fullName>
    </recommendedName>
</protein>
<reference evidence="2 3" key="1">
    <citation type="journal article" date="2010" name="Cell">
        <title>The genome of Naegleria gruberi illuminates early eukaryotic versatility.</title>
        <authorList>
            <person name="Fritz-Laylin L.K."/>
            <person name="Prochnik S.E."/>
            <person name="Ginger M.L."/>
            <person name="Dacks J.B."/>
            <person name="Carpenter M.L."/>
            <person name="Field M.C."/>
            <person name="Kuo A."/>
            <person name="Paredez A."/>
            <person name="Chapman J."/>
            <person name="Pham J."/>
            <person name="Shu S."/>
            <person name="Neupane R."/>
            <person name="Cipriano M."/>
            <person name="Mancuso J."/>
            <person name="Tu H."/>
            <person name="Salamov A."/>
            <person name="Lindquist E."/>
            <person name="Shapiro H."/>
            <person name="Lucas S."/>
            <person name="Grigoriev I.V."/>
            <person name="Cande W.Z."/>
            <person name="Fulton C."/>
            <person name="Rokhsar D.S."/>
            <person name="Dawson S.C."/>
        </authorList>
    </citation>
    <scope>NUCLEOTIDE SEQUENCE [LARGE SCALE GENOMIC DNA]</scope>
    <source>
        <strain evidence="2 3">NEG-M</strain>
    </source>
</reference>
<evidence type="ECO:0000313" key="2">
    <source>
        <dbReference type="EMBL" id="EFC40519.1"/>
    </source>
</evidence>
<evidence type="ECO:0000259" key="1">
    <source>
        <dbReference type="Pfam" id="PF04457"/>
    </source>
</evidence>
<name>D2VRT4_NAEGR</name>
<dbReference type="Proteomes" id="UP000006671">
    <property type="component" value="Unassembled WGS sequence"/>
</dbReference>
<organism evidence="3">
    <name type="scientific">Naegleria gruberi</name>
    <name type="common">Amoeba</name>
    <dbReference type="NCBI Taxonomy" id="5762"/>
    <lineage>
        <taxon>Eukaryota</taxon>
        <taxon>Discoba</taxon>
        <taxon>Heterolobosea</taxon>
        <taxon>Tetramitia</taxon>
        <taxon>Eutetramitia</taxon>
        <taxon>Vahlkampfiidae</taxon>
        <taxon>Naegleria</taxon>
    </lineage>
</organism>
<accession>D2VRT4</accession>
<dbReference type="EMBL" id="GG738892">
    <property type="protein sequence ID" value="EFC40519.1"/>
    <property type="molecule type" value="Genomic_DNA"/>
</dbReference>
<dbReference type="KEGG" id="ngr:NAEGRDRAFT_51749"/>
<dbReference type="InParanoid" id="D2VRT4"/>
<dbReference type="OrthoDB" id="10263155at2759"/>
<dbReference type="VEuPathDB" id="AmoebaDB:NAEGRDRAFT_76639"/>
<dbReference type="RefSeq" id="XP_002673263.1">
    <property type="nucleotide sequence ID" value="XM_002673217.1"/>
</dbReference>
<dbReference type="AlphaFoldDB" id="D2VRT4"/>
<dbReference type="InterPro" id="IPR040459">
    <property type="entry name" value="MJ1316"/>
</dbReference>
<proteinExistence type="predicted"/>